<dbReference type="SMART" id="SM00382">
    <property type="entry name" value="AAA"/>
    <property type="match status" value="1"/>
</dbReference>
<reference evidence="6" key="1">
    <citation type="submission" date="2016-10" db="EMBL/GenBank/DDBJ databases">
        <authorList>
            <person name="Varghese N."/>
            <person name="Submissions S."/>
        </authorList>
    </citation>
    <scope>NUCLEOTIDE SEQUENCE [LARGE SCALE GENOMIC DNA]</scope>
    <source>
        <strain evidence="6">DSM 16199</strain>
    </source>
</reference>
<evidence type="ECO:0000256" key="1">
    <source>
        <dbReference type="ARBA" id="ARBA00006512"/>
    </source>
</evidence>
<keyword evidence="3" id="KW-0067">ATP-binding</keyword>
<dbReference type="InterPro" id="IPR027417">
    <property type="entry name" value="P-loop_NTPase"/>
</dbReference>
<protein>
    <submittedName>
        <fullName evidence="5">Type IV secretion system protein VirB4</fullName>
    </submittedName>
</protein>
<dbReference type="GO" id="GO:0005524">
    <property type="term" value="F:ATP binding"/>
    <property type="evidence" value="ECO:0007669"/>
    <property type="project" value="UniProtKB-KW"/>
</dbReference>
<proteinExistence type="inferred from homology"/>
<organism evidence="5 6">
    <name type="scientific">Loktanella salsilacus</name>
    <dbReference type="NCBI Taxonomy" id="195913"/>
    <lineage>
        <taxon>Bacteria</taxon>
        <taxon>Pseudomonadati</taxon>
        <taxon>Pseudomonadota</taxon>
        <taxon>Alphaproteobacteria</taxon>
        <taxon>Rhodobacterales</taxon>
        <taxon>Roseobacteraceae</taxon>
        <taxon>Loktanella</taxon>
    </lineage>
</organism>
<dbReference type="PANTHER" id="PTHR30121">
    <property type="entry name" value="UNCHARACTERIZED PROTEIN YJGR-RELATED"/>
    <property type="match status" value="1"/>
</dbReference>
<dbReference type="InterPro" id="IPR003593">
    <property type="entry name" value="AAA+_ATPase"/>
</dbReference>
<evidence type="ECO:0000256" key="3">
    <source>
        <dbReference type="ARBA" id="ARBA00022840"/>
    </source>
</evidence>
<dbReference type="EMBL" id="FOTF01000034">
    <property type="protein sequence ID" value="SFL63260.1"/>
    <property type="molecule type" value="Genomic_DNA"/>
</dbReference>
<dbReference type="InterPro" id="IPR018145">
    <property type="entry name" value="CagE_TrbE_VirB_cntrl_dom"/>
</dbReference>
<comment type="similarity">
    <text evidence="1">Belongs to the TrbE/VirB4 family.</text>
</comment>
<keyword evidence="2" id="KW-0547">Nucleotide-binding</keyword>
<dbReference type="SUPFAM" id="SSF52540">
    <property type="entry name" value="P-loop containing nucleoside triphosphate hydrolases"/>
    <property type="match status" value="1"/>
</dbReference>
<dbReference type="CDD" id="cd01127">
    <property type="entry name" value="TrwB_TraG_TraD_VirD4"/>
    <property type="match status" value="1"/>
</dbReference>
<dbReference type="Proteomes" id="UP000199550">
    <property type="component" value="Unassembled WGS sequence"/>
</dbReference>
<accession>A0A1I4J9P5</accession>
<gene>
    <name evidence="5" type="ORF">SAMN04488004_13430</name>
</gene>
<evidence type="ECO:0000313" key="5">
    <source>
        <dbReference type="EMBL" id="SFL63260.1"/>
    </source>
</evidence>
<dbReference type="OrthoDB" id="9816422at2"/>
<keyword evidence="6" id="KW-1185">Reference proteome</keyword>
<dbReference type="AlphaFoldDB" id="A0A1I4J9P5"/>
<dbReference type="STRING" id="195913.SAMN04488004_13430"/>
<dbReference type="Gene3D" id="3.40.50.300">
    <property type="entry name" value="P-loop containing nucleotide triphosphate hydrolases"/>
    <property type="match status" value="2"/>
</dbReference>
<name>A0A1I4J9P5_9RHOB</name>
<feature type="domain" description="AAA+ ATPase" evidence="4">
    <location>
        <begin position="415"/>
        <end position="683"/>
    </location>
</feature>
<dbReference type="PANTHER" id="PTHR30121:SF12">
    <property type="entry name" value="TYPE IV SECRETION SYSTEM PROTEIN CAGE"/>
    <property type="match status" value="1"/>
</dbReference>
<dbReference type="Pfam" id="PF03135">
    <property type="entry name" value="CagE_TrbE_VirB"/>
    <property type="match status" value="1"/>
</dbReference>
<evidence type="ECO:0000259" key="4">
    <source>
        <dbReference type="SMART" id="SM00382"/>
    </source>
</evidence>
<sequence>MYELYRKMPYGVEFDDTVMILRDGSVCAAFEVHGIDADTSDSSDVLDLRARVSQILNGLDESFSFFIHRFRRDVQISGYTKPVHPFAHAVDDAWFDGLNASQPKKAVIVLTIVRANTNALRVPLLGKALKRVGRKNLAELAGSLSEMTSVFADALNVTLSPLSISDGAFGSAMAVLNFQPYVSLRRGLMTLVAQDVSDVSLEFGLDGIVDVNDGEAVAAVISVKDNPTATTPGALDALGALDDVVVVQSYAPIHRDNIVEQARTRILQMQASNDLAQRVENQLFEAVDRIESGELGVGEYRLTILVRAPGRKELDARVSDVMSICQRAGFRMLRDRAANATELLSCHPGNGHMTARSSYVTSETFADLASLHGADIGAGVGEVPWNEPITVMETERGTPYRFNLHPRGLPDAEPTNGHTLVLGPSNGGKTTTTLFLAAQALRHGGRLIALDKDRAMEMPIRAMGGTYAAVKVGEPTGLNPLLTESGPRGEAWLLSWFSALLENTGKPLTPTQSQALKSAIRQNASAPGNLKNFSQFVSLIGDADDGNDLALRVREWGPDGRYSWVFGESDDVLVNFEVNDVTALDLTEVLSAGTERTAILAYLFRALEMVMEEKRPMVLLVDEAWQVLDDPYFAIEMKKWLVTARKMNVVVVMLTQFPSQIQQSAAKSILEGLPNQLIFPNHRAEPGHYDGMSMSDGELSFILSKSLQGRKALHRTDTGSTILDVDLGRLGPLLTVLGGGRSGSARFGDDYRDRPDFWRDQNTSDDLETSLERLAHV</sequence>
<evidence type="ECO:0000313" key="6">
    <source>
        <dbReference type="Proteomes" id="UP000199550"/>
    </source>
</evidence>
<dbReference type="InterPro" id="IPR051162">
    <property type="entry name" value="T4SS_component"/>
</dbReference>
<evidence type="ECO:0000256" key="2">
    <source>
        <dbReference type="ARBA" id="ARBA00022741"/>
    </source>
</evidence>
<dbReference type="RefSeq" id="WP_090191762.1">
    <property type="nucleotide sequence ID" value="NZ_FOTF01000034.1"/>
</dbReference>